<keyword evidence="5" id="KW-0067">ATP-binding</keyword>
<keyword evidence="10" id="KW-1185">Reference proteome</keyword>
<name>A0A2G2VPE2_CAPBA</name>
<dbReference type="EC" id="6.1.1.9" evidence="2"/>
<evidence type="ECO:0000256" key="7">
    <source>
        <dbReference type="ARBA" id="ARBA00023146"/>
    </source>
</evidence>
<evidence type="ECO:0000256" key="3">
    <source>
        <dbReference type="ARBA" id="ARBA00022598"/>
    </source>
</evidence>
<comment type="caution">
    <text evidence="9">The sequence shown here is derived from an EMBL/GenBank/DDBJ whole genome shotgun (WGS) entry which is preliminary data.</text>
</comment>
<keyword evidence="3" id="KW-0436">Ligase</keyword>
<accession>A0A2G2VPE2</accession>
<proteinExistence type="inferred from homology"/>
<evidence type="ECO:0000256" key="4">
    <source>
        <dbReference type="ARBA" id="ARBA00022741"/>
    </source>
</evidence>
<dbReference type="GO" id="GO:0004832">
    <property type="term" value="F:valine-tRNA ligase activity"/>
    <property type="evidence" value="ECO:0007669"/>
    <property type="project" value="UniProtKB-EC"/>
</dbReference>
<dbReference type="InterPro" id="IPR002303">
    <property type="entry name" value="Valyl-tRNA_ligase"/>
</dbReference>
<evidence type="ECO:0000256" key="8">
    <source>
        <dbReference type="ARBA" id="ARBA00029936"/>
    </source>
</evidence>
<dbReference type="OrthoDB" id="629407at2759"/>
<reference evidence="9 10" key="1">
    <citation type="journal article" date="2017" name="Genome Biol.">
        <title>New reference genome sequences of hot pepper reveal the massive evolution of plant disease-resistance genes by retroduplication.</title>
        <authorList>
            <person name="Kim S."/>
            <person name="Park J."/>
            <person name="Yeom S.I."/>
            <person name="Kim Y.M."/>
            <person name="Seo E."/>
            <person name="Kim K.T."/>
            <person name="Kim M.S."/>
            <person name="Lee J.M."/>
            <person name="Cheong K."/>
            <person name="Shin H.S."/>
            <person name="Kim S.B."/>
            <person name="Han K."/>
            <person name="Lee J."/>
            <person name="Park M."/>
            <person name="Lee H.A."/>
            <person name="Lee H.Y."/>
            <person name="Lee Y."/>
            <person name="Oh S."/>
            <person name="Lee J.H."/>
            <person name="Choi E."/>
            <person name="Choi E."/>
            <person name="Lee S.E."/>
            <person name="Jeon J."/>
            <person name="Kim H."/>
            <person name="Choi G."/>
            <person name="Song H."/>
            <person name="Lee J."/>
            <person name="Lee S.C."/>
            <person name="Kwon J.K."/>
            <person name="Lee H.Y."/>
            <person name="Koo N."/>
            <person name="Hong Y."/>
            <person name="Kim R.W."/>
            <person name="Kang W.H."/>
            <person name="Huh J.H."/>
            <person name="Kang B.C."/>
            <person name="Yang T.J."/>
            <person name="Lee Y.H."/>
            <person name="Bennetzen J.L."/>
            <person name="Choi D."/>
        </authorList>
    </citation>
    <scope>NUCLEOTIDE SEQUENCE [LARGE SCALE GENOMIC DNA]</scope>
    <source>
        <strain evidence="10">cv. PBC81</strain>
    </source>
</reference>
<keyword evidence="4" id="KW-0547">Nucleotide-binding</keyword>
<evidence type="ECO:0000256" key="2">
    <source>
        <dbReference type="ARBA" id="ARBA00013169"/>
    </source>
</evidence>
<evidence type="ECO:0000313" key="9">
    <source>
        <dbReference type="EMBL" id="PHT34849.1"/>
    </source>
</evidence>
<evidence type="ECO:0000256" key="5">
    <source>
        <dbReference type="ARBA" id="ARBA00022840"/>
    </source>
</evidence>
<keyword evidence="6" id="KW-0648">Protein biosynthesis</keyword>
<evidence type="ECO:0000256" key="6">
    <source>
        <dbReference type="ARBA" id="ARBA00022917"/>
    </source>
</evidence>
<dbReference type="STRING" id="33114.A0A2G2VPE2"/>
<dbReference type="AlphaFoldDB" id="A0A2G2VPE2"/>
<dbReference type="PANTHER" id="PTHR11946:SF109">
    <property type="entry name" value="VALINE--TRNA LIGASE"/>
    <property type="match status" value="1"/>
</dbReference>
<sequence>MSQKEFGVCDDHWVVATNEEEETRNLVGGLHKKLEEGNLEDKERERPKKGLTKNFSNGIDECGATALRFTLVLYTAKIRSILIPREWLVVVNGVTNWGIP</sequence>
<reference evidence="10" key="2">
    <citation type="journal article" date="2017" name="J. Anim. Genet.">
        <title>Multiple reference genome sequences of hot pepper reveal the massive evolution of plant disease resistance genes by retroduplication.</title>
        <authorList>
            <person name="Kim S."/>
            <person name="Park J."/>
            <person name="Yeom S.-I."/>
            <person name="Kim Y.-M."/>
            <person name="Seo E."/>
            <person name="Kim K.-T."/>
            <person name="Kim M.-S."/>
            <person name="Lee J.M."/>
            <person name="Cheong K."/>
            <person name="Shin H.-S."/>
            <person name="Kim S.-B."/>
            <person name="Han K."/>
            <person name="Lee J."/>
            <person name="Park M."/>
            <person name="Lee H.-A."/>
            <person name="Lee H.-Y."/>
            <person name="Lee Y."/>
            <person name="Oh S."/>
            <person name="Lee J.H."/>
            <person name="Choi E."/>
            <person name="Choi E."/>
            <person name="Lee S.E."/>
            <person name="Jeon J."/>
            <person name="Kim H."/>
            <person name="Choi G."/>
            <person name="Song H."/>
            <person name="Lee J."/>
            <person name="Lee S.-C."/>
            <person name="Kwon J.-K."/>
            <person name="Lee H.-Y."/>
            <person name="Koo N."/>
            <person name="Hong Y."/>
            <person name="Kim R.W."/>
            <person name="Kang W.-H."/>
            <person name="Huh J.H."/>
            <person name="Kang B.-C."/>
            <person name="Yang T.-J."/>
            <person name="Lee Y.-H."/>
            <person name="Bennetzen J.L."/>
            <person name="Choi D."/>
        </authorList>
    </citation>
    <scope>NUCLEOTIDE SEQUENCE [LARGE SCALE GENOMIC DNA]</scope>
    <source>
        <strain evidence="10">cv. PBC81</strain>
    </source>
</reference>
<dbReference type="Proteomes" id="UP000224567">
    <property type="component" value="Unassembled WGS sequence"/>
</dbReference>
<dbReference type="GO" id="GO:0006438">
    <property type="term" value="P:valyl-tRNA aminoacylation"/>
    <property type="evidence" value="ECO:0007669"/>
    <property type="project" value="InterPro"/>
</dbReference>
<evidence type="ECO:0000256" key="1">
    <source>
        <dbReference type="ARBA" id="ARBA00005594"/>
    </source>
</evidence>
<dbReference type="PANTHER" id="PTHR11946">
    <property type="entry name" value="VALYL-TRNA SYNTHETASES"/>
    <property type="match status" value="1"/>
</dbReference>
<keyword evidence="7" id="KW-0030">Aminoacyl-tRNA synthetase</keyword>
<dbReference type="GO" id="GO:0005829">
    <property type="term" value="C:cytosol"/>
    <property type="evidence" value="ECO:0007669"/>
    <property type="project" value="TreeGrafter"/>
</dbReference>
<dbReference type="EMBL" id="MLFT02000011">
    <property type="protein sequence ID" value="PHT34849.1"/>
    <property type="molecule type" value="Genomic_DNA"/>
</dbReference>
<protein>
    <recommendedName>
        <fullName evidence="2">valine--tRNA ligase</fullName>
        <ecNumber evidence="2">6.1.1.9</ecNumber>
    </recommendedName>
    <alternativeName>
        <fullName evidence="8">Valyl-tRNA synthetase</fullName>
    </alternativeName>
</protein>
<dbReference type="GO" id="GO:0005524">
    <property type="term" value="F:ATP binding"/>
    <property type="evidence" value="ECO:0007669"/>
    <property type="project" value="UniProtKB-KW"/>
</dbReference>
<gene>
    <name evidence="9" type="ORF">CQW23_26649</name>
</gene>
<evidence type="ECO:0000313" key="10">
    <source>
        <dbReference type="Proteomes" id="UP000224567"/>
    </source>
</evidence>
<organism evidence="9 10">
    <name type="scientific">Capsicum baccatum</name>
    <name type="common">Peruvian pepper</name>
    <dbReference type="NCBI Taxonomy" id="33114"/>
    <lineage>
        <taxon>Eukaryota</taxon>
        <taxon>Viridiplantae</taxon>
        <taxon>Streptophyta</taxon>
        <taxon>Embryophyta</taxon>
        <taxon>Tracheophyta</taxon>
        <taxon>Spermatophyta</taxon>
        <taxon>Magnoliopsida</taxon>
        <taxon>eudicotyledons</taxon>
        <taxon>Gunneridae</taxon>
        <taxon>Pentapetalae</taxon>
        <taxon>asterids</taxon>
        <taxon>lamiids</taxon>
        <taxon>Solanales</taxon>
        <taxon>Solanaceae</taxon>
        <taxon>Solanoideae</taxon>
        <taxon>Capsiceae</taxon>
        <taxon>Capsicum</taxon>
    </lineage>
</organism>
<comment type="similarity">
    <text evidence="1">Belongs to the class-I aminoacyl-tRNA synthetase family.</text>
</comment>